<dbReference type="Proteomes" id="UP001605036">
    <property type="component" value="Unassembled WGS sequence"/>
</dbReference>
<organism evidence="2 3">
    <name type="scientific">Riccia fluitans</name>
    <dbReference type="NCBI Taxonomy" id="41844"/>
    <lineage>
        <taxon>Eukaryota</taxon>
        <taxon>Viridiplantae</taxon>
        <taxon>Streptophyta</taxon>
        <taxon>Embryophyta</taxon>
        <taxon>Marchantiophyta</taxon>
        <taxon>Marchantiopsida</taxon>
        <taxon>Marchantiidae</taxon>
        <taxon>Marchantiales</taxon>
        <taxon>Ricciaceae</taxon>
        <taxon>Riccia</taxon>
    </lineage>
</organism>
<gene>
    <name evidence="2" type="ORF">R1flu_003705</name>
</gene>
<evidence type="ECO:0000313" key="3">
    <source>
        <dbReference type="Proteomes" id="UP001605036"/>
    </source>
</evidence>
<evidence type="ECO:0008006" key="4">
    <source>
        <dbReference type="Google" id="ProtNLM"/>
    </source>
</evidence>
<evidence type="ECO:0000313" key="2">
    <source>
        <dbReference type="EMBL" id="KAL2623500.1"/>
    </source>
</evidence>
<evidence type="ECO:0000256" key="1">
    <source>
        <dbReference type="SAM" id="SignalP"/>
    </source>
</evidence>
<protein>
    <recommendedName>
        <fullName evidence="4">Secreted protein</fullName>
    </recommendedName>
</protein>
<reference evidence="2 3" key="1">
    <citation type="submission" date="2024-09" db="EMBL/GenBank/DDBJ databases">
        <title>Chromosome-scale assembly of Riccia fluitans.</title>
        <authorList>
            <person name="Paukszto L."/>
            <person name="Sawicki J."/>
            <person name="Karawczyk K."/>
            <person name="Piernik-Szablinska J."/>
            <person name="Szczecinska M."/>
            <person name="Mazdziarz M."/>
        </authorList>
    </citation>
    <scope>NUCLEOTIDE SEQUENCE [LARGE SCALE GENOMIC DNA]</scope>
    <source>
        <strain evidence="2">Rf_01</strain>
        <tissue evidence="2">Aerial parts of the thallus</tissue>
    </source>
</reference>
<name>A0ABD1Y9W0_9MARC</name>
<dbReference type="EMBL" id="JBHFFA010000006">
    <property type="protein sequence ID" value="KAL2623500.1"/>
    <property type="molecule type" value="Genomic_DNA"/>
</dbReference>
<keyword evidence="1" id="KW-0732">Signal</keyword>
<feature type="chain" id="PRO_5044857526" description="Secreted protein" evidence="1">
    <location>
        <begin position="20"/>
        <end position="88"/>
    </location>
</feature>
<dbReference type="AlphaFoldDB" id="A0ABD1Y9W0"/>
<comment type="caution">
    <text evidence="2">The sequence shown here is derived from an EMBL/GenBank/DDBJ whole genome shotgun (WGS) entry which is preliminary data.</text>
</comment>
<feature type="signal peptide" evidence="1">
    <location>
        <begin position="1"/>
        <end position="19"/>
    </location>
</feature>
<accession>A0ABD1Y9W0</accession>
<proteinExistence type="predicted"/>
<sequence length="88" mass="10127">MWCWPLTLWVNLCFYNVHTVCITANRLYSKLPWPYVLIGKKGMDATMTMKCMKGIIKAHHKEAATQISNAKKFSAKRSCSPFPCCLRN</sequence>
<keyword evidence="3" id="KW-1185">Reference proteome</keyword>